<dbReference type="InterPro" id="IPR018631">
    <property type="entry name" value="AAA-ATPase-like_dom"/>
</dbReference>
<sequence>MKAKKKGLAIGNSNFKEIIIRNGYYIDKTKFIEEILEDLSEVKLFTRPRRFGKTLNLSMLKYFFDIENAEENKKLFDDLYISKSEYMKYQGQNPVIFISMRNAEAENWEKSFFNIRNLISSLYKEFRYIREKINELDLEDFLNIAMNKDKADWENSLKNLAKYLYEYYGKKVVILIDEYDTPMTSAWNDGYYEKSRRFFKNFYSNALKDNEYLQFSVVTGILRVAKEGIFSGLNNLKTYTVLNNKYAESFGLIETEVKNALKYYGLDKNIEEVRKWYNGYKFGNIQIYNPWSIINYLDEKEINVYWINTSDNRLIHSAIENSDKELFDELKDLFNNGTTEQTVMASSNMDNLKDPEEVWQLLLFGGYLTVEEKVAMNEYTLKLPNYEIKTFFKDMFVQNLGGSSRFREMIKTFKNLDIKRFEKLLNEIFLVSMSYHDTSKIEKPYHTLILGMMLYLDREYIVLSNNETGYGRNDLALEPINKNNVGYIFEFKISKTVEDLEEKAEEALSQIEDKKYPVLLREKGIKEIVYMGMAFYGKKVKVKCKIVKNS</sequence>
<dbReference type="Pfam" id="PF08011">
    <property type="entry name" value="PDDEXK_9"/>
    <property type="match status" value="1"/>
</dbReference>
<dbReference type="Pfam" id="PF09820">
    <property type="entry name" value="AAA-ATPase_like"/>
    <property type="match status" value="1"/>
</dbReference>
<dbReference type="AlphaFoldDB" id="A0A510KL33"/>
<dbReference type="PANTHER" id="PTHR34825">
    <property type="entry name" value="CONSERVED PROTEIN, WITH A WEAK D-GALACTARATE DEHYDRATASE/ALTRONATE HYDROLASE DOMAIN"/>
    <property type="match status" value="1"/>
</dbReference>
<dbReference type="Gene3D" id="3.40.50.300">
    <property type="entry name" value="P-loop containing nucleotide triphosphate hydrolases"/>
    <property type="match status" value="1"/>
</dbReference>
<accession>A0A510KL33</accession>
<dbReference type="Proteomes" id="UP000321378">
    <property type="component" value="Chromosome"/>
</dbReference>
<name>A0A510KL33_9FUSO</name>
<feature type="domain" description="AAA-ATPase-like" evidence="1">
    <location>
        <begin position="10"/>
        <end position="230"/>
    </location>
</feature>
<proteinExistence type="predicted"/>
<dbReference type="InterPro" id="IPR027417">
    <property type="entry name" value="P-loop_NTPase"/>
</dbReference>
<dbReference type="RefSeq" id="WP_146996754.1">
    <property type="nucleotide sequence ID" value="NZ_AP019840.1"/>
</dbReference>
<evidence type="ECO:0000313" key="3">
    <source>
        <dbReference type="Proteomes" id="UP000321378"/>
    </source>
</evidence>
<gene>
    <name evidence="2" type="ORF">JMUB3935_1407</name>
</gene>
<dbReference type="PANTHER" id="PTHR34825:SF1">
    <property type="entry name" value="AAA-ATPASE-LIKE DOMAIN-CONTAINING PROTEIN"/>
    <property type="match status" value="1"/>
</dbReference>
<dbReference type="SUPFAM" id="SSF52540">
    <property type="entry name" value="P-loop containing nucleoside triphosphate hydrolases"/>
    <property type="match status" value="1"/>
</dbReference>
<organism evidence="2 3">
    <name type="scientific">Leptotrichia trevisanii</name>
    <dbReference type="NCBI Taxonomy" id="109328"/>
    <lineage>
        <taxon>Bacteria</taxon>
        <taxon>Fusobacteriati</taxon>
        <taxon>Fusobacteriota</taxon>
        <taxon>Fusobacteriia</taxon>
        <taxon>Fusobacteriales</taxon>
        <taxon>Leptotrichiaceae</taxon>
        <taxon>Leptotrichia</taxon>
    </lineage>
</organism>
<evidence type="ECO:0000259" key="1">
    <source>
        <dbReference type="Pfam" id="PF09820"/>
    </source>
</evidence>
<dbReference type="STRING" id="1122173.GCA_000482505_00351"/>
<evidence type="ECO:0000313" key="2">
    <source>
        <dbReference type="EMBL" id="BBM52428.1"/>
    </source>
</evidence>
<protein>
    <recommendedName>
        <fullName evidence="1">AAA-ATPase-like domain-containing protein</fullName>
    </recommendedName>
</protein>
<reference evidence="2 3" key="1">
    <citation type="submission" date="2019-07" db="EMBL/GenBank/DDBJ databases">
        <title>Complete Genome Sequence of Leptotrichia trevisanii Strain JMUB3935.</title>
        <authorList>
            <person name="Watanabe S."/>
            <person name="Cui L."/>
        </authorList>
    </citation>
    <scope>NUCLEOTIDE SEQUENCE [LARGE SCALE GENOMIC DNA]</scope>
    <source>
        <strain evidence="2 3">JMUB3935</strain>
    </source>
</reference>
<dbReference type="InterPro" id="IPR012547">
    <property type="entry name" value="PDDEXK_9"/>
</dbReference>
<dbReference type="EMBL" id="AP019840">
    <property type="protein sequence ID" value="BBM52428.1"/>
    <property type="molecule type" value="Genomic_DNA"/>
</dbReference>